<name>A0A7W8EJN2_9ACTN</name>
<dbReference type="Pfam" id="PF13020">
    <property type="entry name" value="NOV_C"/>
    <property type="match status" value="1"/>
</dbReference>
<proteinExistence type="predicted"/>
<dbReference type="InterPro" id="IPR024975">
    <property type="entry name" value="NOV_C"/>
</dbReference>
<evidence type="ECO:0000259" key="1">
    <source>
        <dbReference type="Pfam" id="PF13020"/>
    </source>
</evidence>
<dbReference type="Proteomes" id="UP000568380">
    <property type="component" value="Unassembled WGS sequence"/>
</dbReference>
<gene>
    <name evidence="2" type="ORF">HNR40_008853</name>
</gene>
<organism evidence="2 3">
    <name type="scientific">Nonomuraea endophytica</name>
    <dbReference type="NCBI Taxonomy" id="714136"/>
    <lineage>
        <taxon>Bacteria</taxon>
        <taxon>Bacillati</taxon>
        <taxon>Actinomycetota</taxon>
        <taxon>Actinomycetes</taxon>
        <taxon>Streptosporangiales</taxon>
        <taxon>Streptosporangiaceae</taxon>
        <taxon>Nonomuraea</taxon>
    </lineage>
</organism>
<reference evidence="2 3" key="1">
    <citation type="submission" date="2020-08" db="EMBL/GenBank/DDBJ databases">
        <title>Genomic Encyclopedia of Type Strains, Phase IV (KMG-IV): sequencing the most valuable type-strain genomes for metagenomic binning, comparative biology and taxonomic classification.</title>
        <authorList>
            <person name="Goeker M."/>
        </authorList>
    </citation>
    <scope>NUCLEOTIDE SEQUENCE [LARGE SCALE GENOMIC DNA]</scope>
    <source>
        <strain evidence="2 3">DSM 45385</strain>
    </source>
</reference>
<evidence type="ECO:0000313" key="3">
    <source>
        <dbReference type="Proteomes" id="UP000568380"/>
    </source>
</evidence>
<dbReference type="EMBL" id="JACHIN010000016">
    <property type="protein sequence ID" value="MBB5083350.1"/>
    <property type="molecule type" value="Genomic_DNA"/>
</dbReference>
<keyword evidence="3" id="KW-1185">Reference proteome</keyword>
<evidence type="ECO:0000313" key="2">
    <source>
        <dbReference type="EMBL" id="MBB5083350.1"/>
    </source>
</evidence>
<feature type="domain" description="Protein NO VEIN C-terminal" evidence="1">
    <location>
        <begin position="222"/>
        <end position="288"/>
    </location>
</feature>
<dbReference type="RefSeq" id="WP_184972346.1">
    <property type="nucleotide sequence ID" value="NZ_JACHIN010000016.1"/>
</dbReference>
<comment type="caution">
    <text evidence="2">The sequence shown here is derived from an EMBL/GenBank/DDBJ whole genome shotgun (WGS) entry which is preliminary data.</text>
</comment>
<protein>
    <recommendedName>
        <fullName evidence="1">Protein NO VEIN C-terminal domain-containing protein</fullName>
    </recommendedName>
</protein>
<accession>A0A7W8EJN2</accession>
<dbReference type="AlphaFoldDB" id="A0A7W8EJN2"/>
<sequence>MNEDLFMEITRRDDIGADLKAPITARGGANTPGYTLVSAVQANSIVVHYDSAAEQIVGVSRATGERFNEPIWWAARGSYARKAGAEPRWLPGLVVALEGYRPLAEPLSLAVLRQRRLALLAVRDALQAEYPGQPLYFPWIPYQDSLRTFQAYVAKFPLTVLDVLPEVKEAVDLLLGEQPSATLAQSGIKEAERQVASAAGRPRTPHKGQGFATDQRVKVAVETYAMNEALLYYTRLGKVTNTSRTESYDYEVEIGGASWHVEVKGTTGDPAEILLTPSEVRHANEYPRVALFVLSNITVTRDSSGEIITSGGRASIFHPWLLDRAQLSPVGYRYRLAGDAEKAETLPTNPE</sequence>